<dbReference type="Proteomes" id="UP001415857">
    <property type="component" value="Unassembled WGS sequence"/>
</dbReference>
<dbReference type="GO" id="GO:0008175">
    <property type="term" value="F:tRNA methyltransferase activity"/>
    <property type="evidence" value="ECO:0007669"/>
    <property type="project" value="TreeGrafter"/>
</dbReference>
<dbReference type="Gene3D" id="3.40.50.150">
    <property type="entry name" value="Vaccinia Virus protein VP39"/>
    <property type="match status" value="1"/>
</dbReference>
<dbReference type="PROSITE" id="PS51684">
    <property type="entry name" value="SAM_MT_TRM5_TYW2"/>
    <property type="match status" value="1"/>
</dbReference>
<organism evidence="4 5">
    <name type="scientific">Liquidambar formosana</name>
    <name type="common">Formosan gum</name>
    <dbReference type="NCBI Taxonomy" id="63359"/>
    <lineage>
        <taxon>Eukaryota</taxon>
        <taxon>Viridiplantae</taxon>
        <taxon>Streptophyta</taxon>
        <taxon>Embryophyta</taxon>
        <taxon>Tracheophyta</taxon>
        <taxon>Spermatophyta</taxon>
        <taxon>Magnoliopsida</taxon>
        <taxon>eudicotyledons</taxon>
        <taxon>Gunneridae</taxon>
        <taxon>Pentapetalae</taxon>
        <taxon>Saxifragales</taxon>
        <taxon>Altingiaceae</taxon>
        <taxon>Liquidambar</taxon>
    </lineage>
</organism>
<dbReference type="SUPFAM" id="SSF53335">
    <property type="entry name" value="S-adenosyl-L-methionine-dependent methyltransferases"/>
    <property type="match status" value="1"/>
</dbReference>
<keyword evidence="5" id="KW-1185">Reference proteome</keyword>
<reference evidence="4 5" key="1">
    <citation type="journal article" date="2024" name="Plant J.">
        <title>Genome sequences and population genomics reveal climatic adaptation and genomic divergence between two closely related sweetgum species.</title>
        <authorList>
            <person name="Xu W.Q."/>
            <person name="Ren C.Q."/>
            <person name="Zhang X.Y."/>
            <person name="Comes H.P."/>
            <person name="Liu X.H."/>
            <person name="Li Y.G."/>
            <person name="Kettle C.J."/>
            <person name="Jalonen R."/>
            <person name="Gaisberger H."/>
            <person name="Ma Y.Z."/>
            <person name="Qiu Y.X."/>
        </authorList>
    </citation>
    <scope>NUCLEOTIDE SEQUENCE [LARGE SCALE GENOMIC DNA]</scope>
    <source>
        <strain evidence="4">Hangzhou</strain>
    </source>
</reference>
<keyword evidence="2" id="KW-0808">Transferase</keyword>
<feature type="domain" description="SAM-dependent methyltransferase TRM5/TYW2-type" evidence="3">
    <location>
        <begin position="1"/>
        <end position="206"/>
    </location>
</feature>
<dbReference type="AlphaFoldDB" id="A0AAP0N871"/>
<dbReference type="GO" id="GO:0005737">
    <property type="term" value="C:cytoplasm"/>
    <property type="evidence" value="ECO:0007669"/>
    <property type="project" value="TreeGrafter"/>
</dbReference>
<comment type="caution">
    <text evidence="4">The sequence shown here is derived from an EMBL/GenBank/DDBJ whole genome shotgun (WGS) entry which is preliminary data.</text>
</comment>
<dbReference type="GO" id="GO:0002939">
    <property type="term" value="P:tRNA N1-guanine methylation"/>
    <property type="evidence" value="ECO:0007669"/>
    <property type="project" value="TreeGrafter"/>
</dbReference>
<sequence>MQKSTRLMISVCAYNMDARKFISELMTVLICEINPESDVPILKAGETCEIQANQETKFENGRLTVEVKEVVGNDLSELEGKEGSCMTADATVAAVKRRSESFQRAGRRKGGTNKRRKGDFESFNTKTWEHVDHVIMNLPASALQFLDAFRGLIQRKYWKGALPWIHCYCFMRSNETKEIILSEAESALHASIQDPIFHRVRDVSSK</sequence>
<evidence type="ECO:0000256" key="1">
    <source>
        <dbReference type="ARBA" id="ARBA00022490"/>
    </source>
</evidence>
<name>A0AAP0N871_LIQFO</name>
<accession>A0AAP0N871</accession>
<dbReference type="InterPro" id="IPR029063">
    <property type="entry name" value="SAM-dependent_MTases_sf"/>
</dbReference>
<dbReference type="InterPro" id="IPR030382">
    <property type="entry name" value="MeTrfase_TRM5/TYW2"/>
</dbReference>
<dbReference type="PANTHER" id="PTHR23245">
    <property type="entry name" value="TRNA METHYLTRANSFERASE"/>
    <property type="match status" value="1"/>
</dbReference>
<dbReference type="PANTHER" id="PTHR23245:SF36">
    <property type="entry name" value="TRNA (GUANINE(37)-N1)-METHYLTRANSFERASE"/>
    <property type="match status" value="1"/>
</dbReference>
<gene>
    <name evidence="4" type="ORF">L1049_000101</name>
</gene>
<evidence type="ECO:0000313" key="4">
    <source>
        <dbReference type="EMBL" id="KAK9268352.1"/>
    </source>
</evidence>
<keyword evidence="1" id="KW-0963">Cytoplasm</keyword>
<protein>
    <recommendedName>
        <fullName evidence="3">SAM-dependent methyltransferase TRM5/TYW2-type domain-containing protein</fullName>
    </recommendedName>
</protein>
<proteinExistence type="predicted"/>
<keyword evidence="2" id="KW-0489">Methyltransferase</keyword>
<evidence type="ECO:0000259" key="3">
    <source>
        <dbReference type="PROSITE" id="PS51684"/>
    </source>
</evidence>
<evidence type="ECO:0000256" key="2">
    <source>
        <dbReference type="ARBA" id="ARBA00022603"/>
    </source>
</evidence>
<dbReference type="EMBL" id="JBBPBK010000015">
    <property type="protein sequence ID" value="KAK9268352.1"/>
    <property type="molecule type" value="Genomic_DNA"/>
</dbReference>
<evidence type="ECO:0000313" key="5">
    <source>
        <dbReference type="Proteomes" id="UP001415857"/>
    </source>
</evidence>